<dbReference type="RefSeq" id="WP_066788143.1">
    <property type="nucleotide sequence ID" value="NZ_LWQS01000059.1"/>
</dbReference>
<reference evidence="2 3" key="1">
    <citation type="submission" date="2016-04" db="EMBL/GenBank/DDBJ databases">
        <title>Chloroflexus islandicus sp. nov., a thermophilic filamentous anoxygenic phototrophic bacterium from geyser Strokkur (Iceland).</title>
        <authorList>
            <person name="Gaisin V.A."/>
            <person name="Kalashnikov A.M."/>
            <person name="Sukhacheva M.V."/>
            <person name="Grouzdev D.S."/>
            <person name="Ivanov T.M."/>
            <person name="Kuznetsov B."/>
            <person name="Gorlenko V.M."/>
        </authorList>
    </citation>
    <scope>NUCLEOTIDE SEQUENCE [LARGE SCALE GENOMIC DNA]</scope>
    <source>
        <strain evidence="3">isl-2</strain>
    </source>
</reference>
<dbReference type="CDD" id="cd04332">
    <property type="entry name" value="YbaK_like"/>
    <property type="match status" value="1"/>
</dbReference>
<dbReference type="InterPro" id="IPR036754">
    <property type="entry name" value="YbaK/aa-tRNA-synt-asso_dom_sf"/>
</dbReference>
<keyword evidence="3" id="KW-1185">Reference proteome</keyword>
<name>A0A178MAS3_9CHLR</name>
<dbReference type="EMBL" id="LWQS01000059">
    <property type="protein sequence ID" value="OAN45145.1"/>
    <property type="molecule type" value="Genomic_DNA"/>
</dbReference>
<evidence type="ECO:0000313" key="2">
    <source>
        <dbReference type="EMBL" id="OAN45145.1"/>
    </source>
</evidence>
<dbReference type="GO" id="GO:0002161">
    <property type="term" value="F:aminoacyl-tRNA deacylase activity"/>
    <property type="evidence" value="ECO:0007669"/>
    <property type="project" value="InterPro"/>
</dbReference>
<gene>
    <name evidence="2" type="ORF">A6A03_15630</name>
</gene>
<dbReference type="Pfam" id="PF04073">
    <property type="entry name" value="tRNA_edit"/>
    <property type="match status" value="1"/>
</dbReference>
<evidence type="ECO:0000313" key="3">
    <source>
        <dbReference type="Proteomes" id="UP000078287"/>
    </source>
</evidence>
<dbReference type="PANTHER" id="PTHR30411">
    <property type="entry name" value="CYTOPLASMIC PROTEIN"/>
    <property type="match status" value="1"/>
</dbReference>
<protein>
    <recommendedName>
        <fullName evidence="1">YbaK/aminoacyl-tRNA synthetase-associated domain-containing protein</fullName>
    </recommendedName>
</protein>
<organism evidence="2 3">
    <name type="scientific">Chloroflexus islandicus</name>
    <dbReference type="NCBI Taxonomy" id="1707952"/>
    <lineage>
        <taxon>Bacteria</taxon>
        <taxon>Bacillati</taxon>
        <taxon>Chloroflexota</taxon>
        <taxon>Chloroflexia</taxon>
        <taxon>Chloroflexales</taxon>
        <taxon>Chloroflexineae</taxon>
        <taxon>Chloroflexaceae</taxon>
        <taxon>Chloroflexus</taxon>
    </lineage>
</organism>
<dbReference type="STRING" id="1707952.A6A03_15630"/>
<dbReference type="AlphaFoldDB" id="A0A178MAS3"/>
<dbReference type="OrthoDB" id="9786549at2"/>
<proteinExistence type="predicted"/>
<dbReference type="InterPro" id="IPR007214">
    <property type="entry name" value="YbaK/aa-tRNA-synth-assoc-dom"/>
</dbReference>
<comment type="caution">
    <text evidence="2">The sequence shown here is derived from an EMBL/GenBank/DDBJ whole genome shotgun (WGS) entry which is preliminary data.</text>
</comment>
<evidence type="ECO:0000259" key="1">
    <source>
        <dbReference type="Pfam" id="PF04073"/>
    </source>
</evidence>
<dbReference type="SUPFAM" id="SSF55826">
    <property type="entry name" value="YbaK/ProRS associated domain"/>
    <property type="match status" value="1"/>
</dbReference>
<feature type="domain" description="YbaK/aminoacyl-tRNA synthetase-associated" evidence="1">
    <location>
        <begin position="23"/>
        <end position="144"/>
    </location>
</feature>
<accession>A0A178MAS3</accession>
<dbReference type="Gene3D" id="3.90.960.10">
    <property type="entry name" value="YbaK/aminoacyl-tRNA synthetase-associated domain"/>
    <property type="match status" value="1"/>
</dbReference>
<dbReference type="PANTHER" id="PTHR30411:SF9">
    <property type="entry name" value="MULTIFUNCTIONAL SER_THR-TRNA DEACYLASE PROXP-Y"/>
    <property type="match status" value="1"/>
</dbReference>
<dbReference type="Proteomes" id="UP000078287">
    <property type="component" value="Unassembled WGS sequence"/>
</dbReference>
<sequence>MKCRERLEQYLHDNGVAYHLYHHAPAYTAQAVAEREHVPNQMVAKVVIAVADGELVMLVVPASRRIDVAKVRALLNASEVRLATELELAEAFPDCEIGAIPPFGNLYQMPVYVDETLTADPIIFIQPGEHTTALSLSYSDFARLAQPTIASFVAEHRREVAAPHNDIKEMGAW</sequence>